<keyword evidence="7 12" id="KW-0378">Hydrolase</keyword>
<dbReference type="HAMAP" id="MF_00188">
    <property type="entry name" value="Pept_M48_protease_HtpX"/>
    <property type="match status" value="1"/>
</dbReference>
<dbReference type="EMBL" id="MWQO01000026">
    <property type="protein sequence ID" value="THD10486.1"/>
    <property type="molecule type" value="Genomic_DNA"/>
</dbReference>
<dbReference type="InterPro" id="IPR001915">
    <property type="entry name" value="Peptidase_M48"/>
</dbReference>
<comment type="cofactor">
    <cofactor evidence="12">
        <name>Zn(2+)</name>
        <dbReference type="ChEBI" id="CHEBI:29105"/>
    </cofactor>
    <text evidence="12">Binds 1 zinc ion per subunit.</text>
</comment>
<name>A0A4S3KNQ8_9GAMM</name>
<keyword evidence="4 12" id="KW-0645">Protease</keyword>
<gene>
    <name evidence="12" type="primary">htpX</name>
    <name evidence="14" type="ORF">B1806_08315</name>
</gene>
<dbReference type="InterPro" id="IPR022919">
    <property type="entry name" value="Pept_M48_protease_HtpX"/>
</dbReference>
<feature type="binding site" evidence="12">
    <location>
        <position position="145"/>
    </location>
    <ligand>
        <name>Zn(2+)</name>
        <dbReference type="ChEBI" id="CHEBI:29105"/>
        <note>catalytic</note>
    </ligand>
</feature>
<reference evidence="14 15" key="1">
    <citation type="submission" date="2017-02" db="EMBL/GenBank/DDBJ databases">
        <title>Whole genome sequencing of Metallibacterium scheffleri DSM 24874 (T).</title>
        <authorList>
            <person name="Kumar S."/>
            <person name="Patil P."/>
            <person name="Patil P.B."/>
        </authorList>
    </citation>
    <scope>NUCLEOTIDE SEQUENCE [LARGE SCALE GENOMIC DNA]</scope>
    <source>
        <strain evidence="14 15">DSM 24874</strain>
    </source>
</reference>
<evidence type="ECO:0000256" key="2">
    <source>
        <dbReference type="ARBA" id="ARBA00009779"/>
    </source>
</evidence>
<comment type="subcellular location">
    <subcellularLocation>
        <location evidence="1 12">Cell membrane</location>
        <topology evidence="1 12">Multi-pass membrane protein</topology>
    </subcellularLocation>
</comment>
<dbReference type="GO" id="GO:0008270">
    <property type="term" value="F:zinc ion binding"/>
    <property type="evidence" value="ECO:0007669"/>
    <property type="project" value="UniProtKB-UniRule"/>
</dbReference>
<keyword evidence="5 12" id="KW-0812">Transmembrane</keyword>
<evidence type="ECO:0000259" key="13">
    <source>
        <dbReference type="Pfam" id="PF01435"/>
    </source>
</evidence>
<dbReference type="CDD" id="cd07335">
    <property type="entry name" value="M48B_HtpX_like"/>
    <property type="match status" value="1"/>
</dbReference>
<keyword evidence="15" id="KW-1185">Reference proteome</keyword>
<feature type="transmembrane region" description="Helical" evidence="12">
    <location>
        <begin position="197"/>
        <end position="222"/>
    </location>
</feature>
<evidence type="ECO:0000256" key="10">
    <source>
        <dbReference type="ARBA" id="ARBA00023049"/>
    </source>
</evidence>
<dbReference type="PANTHER" id="PTHR43221:SF1">
    <property type="entry name" value="PROTEASE HTPX"/>
    <property type="match status" value="1"/>
</dbReference>
<sequence>MKRVLLFVATNLAVLVLFTLIARIFGIDQYVTANGYSFPGLLLFAALFGMGGAFISLAMSRRIALWQTHAQVIGQPQNETERWLLGTVAEHARAAGIGMPEVAVYQGPEMNAFATGMNRNHALVAVSSGLLENMDREQVRAVLGHEIGHVANGDMVTLTLIQGVVNTFVIVAARIVGGVVDSWMSGGRNREQGGAVGIGYFVTVMVLEVVFGLFASMIVMAFSRWREFRADAAGAQLAGRGTIISALQRLGATYGESSLPKTIAAFGISGHVAHGLRRLLMSHPPLEERIAALRAAA</sequence>
<keyword evidence="12" id="KW-0346">Stress response</keyword>
<comment type="similarity">
    <text evidence="2 12">Belongs to the peptidase M48B family.</text>
</comment>
<dbReference type="Gene3D" id="3.30.2010.10">
    <property type="entry name" value="Metalloproteases ('zincins'), catalytic domain"/>
    <property type="match status" value="1"/>
</dbReference>
<dbReference type="RefSeq" id="WP_081128487.1">
    <property type="nucleotide sequence ID" value="NZ_LDOS01000002.1"/>
</dbReference>
<keyword evidence="10 12" id="KW-0482">Metalloprotease</keyword>
<evidence type="ECO:0000256" key="3">
    <source>
        <dbReference type="ARBA" id="ARBA00022475"/>
    </source>
</evidence>
<dbReference type="Pfam" id="PF01435">
    <property type="entry name" value="Peptidase_M48"/>
    <property type="match status" value="1"/>
</dbReference>
<evidence type="ECO:0000313" key="15">
    <source>
        <dbReference type="Proteomes" id="UP000307749"/>
    </source>
</evidence>
<dbReference type="GO" id="GO:0006508">
    <property type="term" value="P:proteolysis"/>
    <property type="evidence" value="ECO:0007669"/>
    <property type="project" value="UniProtKB-KW"/>
</dbReference>
<evidence type="ECO:0000256" key="4">
    <source>
        <dbReference type="ARBA" id="ARBA00022670"/>
    </source>
</evidence>
<feature type="active site" evidence="12">
    <location>
        <position position="146"/>
    </location>
</feature>
<accession>A0A4S3KNQ8</accession>
<evidence type="ECO:0000256" key="7">
    <source>
        <dbReference type="ARBA" id="ARBA00022801"/>
    </source>
</evidence>
<proteinExistence type="inferred from homology"/>
<feature type="domain" description="Peptidase M48" evidence="13">
    <location>
        <begin position="80"/>
        <end position="296"/>
    </location>
</feature>
<keyword evidence="11 12" id="KW-0472">Membrane</keyword>
<dbReference type="EC" id="3.4.24.-" evidence="12"/>
<dbReference type="Proteomes" id="UP000307749">
    <property type="component" value="Unassembled WGS sequence"/>
</dbReference>
<keyword evidence="9 12" id="KW-1133">Transmembrane helix</keyword>
<dbReference type="GO" id="GO:0004222">
    <property type="term" value="F:metalloendopeptidase activity"/>
    <property type="evidence" value="ECO:0007669"/>
    <property type="project" value="UniProtKB-UniRule"/>
</dbReference>
<dbReference type="GO" id="GO:0005886">
    <property type="term" value="C:plasma membrane"/>
    <property type="evidence" value="ECO:0007669"/>
    <property type="project" value="UniProtKB-SubCell"/>
</dbReference>
<protein>
    <recommendedName>
        <fullName evidence="12">Protease HtpX</fullName>
        <ecNumber evidence="12">3.4.24.-</ecNumber>
    </recommendedName>
    <alternativeName>
        <fullName evidence="12">Heat shock protein HtpX</fullName>
    </alternativeName>
</protein>
<evidence type="ECO:0000256" key="8">
    <source>
        <dbReference type="ARBA" id="ARBA00022833"/>
    </source>
</evidence>
<evidence type="ECO:0000256" key="1">
    <source>
        <dbReference type="ARBA" id="ARBA00004651"/>
    </source>
</evidence>
<keyword evidence="3 12" id="KW-1003">Cell membrane</keyword>
<dbReference type="STRING" id="993689.GCA_002077135_02681"/>
<feature type="transmembrane region" description="Helical" evidence="12">
    <location>
        <begin position="36"/>
        <end position="59"/>
    </location>
</feature>
<evidence type="ECO:0000256" key="12">
    <source>
        <dbReference type="HAMAP-Rule" id="MF_00188"/>
    </source>
</evidence>
<dbReference type="PANTHER" id="PTHR43221">
    <property type="entry name" value="PROTEASE HTPX"/>
    <property type="match status" value="1"/>
</dbReference>
<feature type="transmembrane region" description="Helical" evidence="12">
    <location>
        <begin position="155"/>
        <end position="177"/>
    </location>
</feature>
<dbReference type="OrthoDB" id="15218at2"/>
<keyword evidence="6 12" id="KW-0479">Metal-binding</keyword>
<keyword evidence="8 12" id="KW-0862">Zinc</keyword>
<evidence type="ECO:0000256" key="6">
    <source>
        <dbReference type="ARBA" id="ARBA00022723"/>
    </source>
</evidence>
<evidence type="ECO:0000313" key="14">
    <source>
        <dbReference type="EMBL" id="THD10486.1"/>
    </source>
</evidence>
<feature type="binding site" evidence="12">
    <location>
        <position position="149"/>
    </location>
    <ligand>
        <name>Zn(2+)</name>
        <dbReference type="ChEBI" id="CHEBI:29105"/>
        <note>catalytic</note>
    </ligand>
</feature>
<evidence type="ECO:0000256" key="11">
    <source>
        <dbReference type="ARBA" id="ARBA00023136"/>
    </source>
</evidence>
<organism evidence="14 15">
    <name type="scientific">Metallibacterium scheffleri</name>
    <dbReference type="NCBI Taxonomy" id="993689"/>
    <lineage>
        <taxon>Bacteria</taxon>
        <taxon>Pseudomonadati</taxon>
        <taxon>Pseudomonadota</taxon>
        <taxon>Gammaproteobacteria</taxon>
        <taxon>Lysobacterales</taxon>
        <taxon>Rhodanobacteraceae</taxon>
        <taxon>Metallibacterium</taxon>
    </lineage>
</organism>
<dbReference type="NCBIfam" id="NF003965">
    <property type="entry name" value="PRK05457.1"/>
    <property type="match status" value="1"/>
</dbReference>
<dbReference type="InterPro" id="IPR050083">
    <property type="entry name" value="HtpX_protease"/>
</dbReference>
<comment type="caution">
    <text evidence="14">The sequence shown here is derived from an EMBL/GenBank/DDBJ whole genome shotgun (WGS) entry which is preliminary data.</text>
</comment>
<evidence type="ECO:0000256" key="5">
    <source>
        <dbReference type="ARBA" id="ARBA00022692"/>
    </source>
</evidence>
<feature type="binding site" evidence="12">
    <location>
        <position position="227"/>
    </location>
    <ligand>
        <name>Zn(2+)</name>
        <dbReference type="ChEBI" id="CHEBI:29105"/>
        <note>catalytic</note>
    </ligand>
</feature>
<dbReference type="AlphaFoldDB" id="A0A4S3KNQ8"/>
<evidence type="ECO:0000256" key="9">
    <source>
        <dbReference type="ARBA" id="ARBA00022989"/>
    </source>
</evidence>